<comment type="subcellular location">
    <subcellularLocation>
        <location evidence="2">Cytoplasm</location>
    </subcellularLocation>
    <subcellularLocation>
        <location evidence="1">Nucleus</location>
    </subcellularLocation>
</comment>
<comment type="similarity">
    <text evidence="3">Belongs to the TORC family.</text>
</comment>
<evidence type="ECO:0000256" key="10">
    <source>
        <dbReference type="SAM" id="MobiDB-lite"/>
    </source>
</evidence>
<feature type="region of interest" description="Disordered" evidence="10">
    <location>
        <begin position="32"/>
        <end position="134"/>
    </location>
</feature>
<feature type="compositionally biased region" description="Low complexity" evidence="10">
    <location>
        <begin position="260"/>
        <end position="271"/>
    </location>
</feature>
<proteinExistence type="inferred from homology"/>
<evidence type="ECO:0000256" key="5">
    <source>
        <dbReference type="ARBA" id="ARBA00022553"/>
    </source>
</evidence>
<dbReference type="InterPro" id="IPR024786">
    <property type="entry name" value="TORC"/>
</dbReference>
<keyword evidence="7" id="KW-0010">Activator</keyword>
<dbReference type="PANTHER" id="PTHR13589:SF15">
    <property type="entry name" value="CREB-REGULATED TRANSCRIPTION COACTIVATOR, ISOFORM B"/>
    <property type="match status" value="1"/>
</dbReference>
<evidence type="ECO:0000256" key="2">
    <source>
        <dbReference type="ARBA" id="ARBA00004496"/>
    </source>
</evidence>
<feature type="region of interest" description="Disordered" evidence="10">
    <location>
        <begin position="207"/>
        <end position="280"/>
    </location>
</feature>
<feature type="compositionally biased region" description="Low complexity" evidence="10">
    <location>
        <begin position="388"/>
        <end position="418"/>
    </location>
</feature>
<accession>A0A8B8GQ07</accession>
<dbReference type="GO" id="GO:0005634">
    <property type="term" value="C:nucleus"/>
    <property type="evidence" value="ECO:0007669"/>
    <property type="project" value="UniProtKB-SubCell"/>
</dbReference>
<keyword evidence="12" id="KW-1185">Reference proteome</keyword>
<keyword evidence="6" id="KW-0805">Transcription regulation</keyword>
<feature type="compositionally biased region" description="Low complexity" evidence="10">
    <location>
        <begin position="235"/>
        <end position="251"/>
    </location>
</feature>
<feature type="compositionally biased region" description="Basic and acidic residues" evidence="10">
    <location>
        <begin position="102"/>
        <end position="112"/>
    </location>
</feature>
<evidence type="ECO:0000313" key="13">
    <source>
        <dbReference type="RefSeq" id="XP_025424387.1"/>
    </source>
</evidence>
<dbReference type="GO" id="GO:0005737">
    <property type="term" value="C:cytoplasm"/>
    <property type="evidence" value="ECO:0007669"/>
    <property type="project" value="UniProtKB-SubCell"/>
</dbReference>
<feature type="region of interest" description="Disordered" evidence="10">
    <location>
        <begin position="364"/>
        <end position="448"/>
    </location>
</feature>
<evidence type="ECO:0000256" key="3">
    <source>
        <dbReference type="ARBA" id="ARBA00007167"/>
    </source>
</evidence>
<evidence type="ECO:0000256" key="4">
    <source>
        <dbReference type="ARBA" id="ARBA00022490"/>
    </source>
</evidence>
<dbReference type="Pfam" id="PF12884">
    <property type="entry name" value="TORC_N"/>
    <property type="match status" value="1"/>
</dbReference>
<keyword evidence="9" id="KW-0539">Nucleus</keyword>
<sequence>MANPRKFSEKIALHHQKQAEETAAFEEIMREVSNATKEKPVTNGSEEVVPNQNQLARGRSVGYRERGRSVGSVGPMRSEKRSADKSPYSSGPYLSPPPSDTSWRRTHSDSALHHSVSQTSSTESLAHLHSPGSQRRTLIDNQQYDKNRYLSTSPDKRPRSCCDVPRVPGINVFTTQQEPGVVQIPIGNNTGSLPDLTNLLTQFSPPIHVPLDQDEQYNLSSPYNSNQSPLTDGCSPQGSQGSQGTPSQSPSILSPVSINSRTPPTRFSFTSSPPPDSPNQTTVITCDIVLPNHLNVPYLMNDRFQHICKGFNVDNSLGNGNSGENCNSTIEMRMLEQNSNMNCGTVQMNNLNMSQTLMYQTIPLSSRQQQTQQSCSTDGQTEINSSHLNIGNSQLNNLNSLGSYRNQQSNRPSPQSSPGLTIQYGSSSPLCSSPQSPSSPSNSSVSSNLHKHFEDFSMEVQDWNQLIQTLKESNSTAWMTTQLQHDSPRPAVMDYIGSPSNHTYLTQPDDEVNGKINTDLDYSNTSPLQSLQYPNQNHTTPINTLSTKISQPVPHIILTDFSYEDHPLNNGNDFIKDLNSTTSFDANYFPIEDNMRQGIVDQIHLERLDPLDQLDYLPMYSDSNIDAVTNNDHF</sequence>
<protein>
    <submittedName>
        <fullName evidence="13">Uncharacterized protein LOC112693502 isoform X1</fullName>
    </submittedName>
</protein>
<dbReference type="Proteomes" id="UP000694846">
    <property type="component" value="Unplaced"/>
</dbReference>
<keyword evidence="8" id="KW-0804">Transcription</keyword>
<name>A0A8B8GQ07_9HEMI</name>
<evidence type="ECO:0000256" key="6">
    <source>
        <dbReference type="ARBA" id="ARBA00023015"/>
    </source>
</evidence>
<dbReference type="GO" id="GO:0008140">
    <property type="term" value="F:cAMP response element binding protein binding"/>
    <property type="evidence" value="ECO:0007669"/>
    <property type="project" value="InterPro"/>
</dbReference>
<dbReference type="OrthoDB" id="8947034at2759"/>
<evidence type="ECO:0000313" key="12">
    <source>
        <dbReference type="Proteomes" id="UP000694846"/>
    </source>
</evidence>
<evidence type="ECO:0000256" key="1">
    <source>
        <dbReference type="ARBA" id="ARBA00004123"/>
    </source>
</evidence>
<reference evidence="13" key="1">
    <citation type="submission" date="2025-08" db="UniProtKB">
        <authorList>
            <consortium name="RefSeq"/>
        </authorList>
    </citation>
    <scope>IDENTIFICATION</scope>
    <source>
        <tissue evidence="13">Whole body</tissue>
    </source>
</reference>
<dbReference type="GeneID" id="112693502"/>
<evidence type="ECO:0000259" key="11">
    <source>
        <dbReference type="Pfam" id="PF12884"/>
    </source>
</evidence>
<feature type="compositionally biased region" description="Polar residues" evidence="10">
    <location>
        <begin position="42"/>
        <end position="55"/>
    </location>
</feature>
<feature type="compositionally biased region" description="Polar residues" evidence="10">
    <location>
        <begin position="115"/>
        <end position="124"/>
    </location>
</feature>
<keyword evidence="4" id="KW-0963">Cytoplasm</keyword>
<keyword evidence="5" id="KW-0597">Phosphoprotein</keyword>
<evidence type="ECO:0000256" key="8">
    <source>
        <dbReference type="ARBA" id="ARBA00023163"/>
    </source>
</evidence>
<dbReference type="RefSeq" id="XP_025424387.1">
    <property type="nucleotide sequence ID" value="XM_025568602.1"/>
</dbReference>
<feature type="domain" description="Transducer of regulated CREB activity N-terminal" evidence="11">
    <location>
        <begin position="3"/>
        <end position="55"/>
    </location>
</feature>
<feature type="compositionally biased region" description="Low complexity" evidence="10">
    <location>
        <begin position="426"/>
        <end position="447"/>
    </location>
</feature>
<evidence type="ECO:0000256" key="7">
    <source>
        <dbReference type="ARBA" id="ARBA00023159"/>
    </source>
</evidence>
<organism evidence="12 13">
    <name type="scientific">Sipha flava</name>
    <name type="common">yellow sugarcane aphid</name>
    <dbReference type="NCBI Taxonomy" id="143950"/>
    <lineage>
        <taxon>Eukaryota</taxon>
        <taxon>Metazoa</taxon>
        <taxon>Ecdysozoa</taxon>
        <taxon>Arthropoda</taxon>
        <taxon>Hexapoda</taxon>
        <taxon>Insecta</taxon>
        <taxon>Pterygota</taxon>
        <taxon>Neoptera</taxon>
        <taxon>Paraneoptera</taxon>
        <taxon>Hemiptera</taxon>
        <taxon>Sternorrhyncha</taxon>
        <taxon>Aphidomorpha</taxon>
        <taxon>Aphidoidea</taxon>
        <taxon>Aphididae</taxon>
        <taxon>Sipha</taxon>
    </lineage>
</organism>
<dbReference type="InterPro" id="IPR024783">
    <property type="entry name" value="TORC_N"/>
</dbReference>
<dbReference type="GO" id="GO:0051289">
    <property type="term" value="P:protein homotetramerization"/>
    <property type="evidence" value="ECO:0007669"/>
    <property type="project" value="InterPro"/>
</dbReference>
<dbReference type="AlphaFoldDB" id="A0A8B8GQ07"/>
<gene>
    <name evidence="13" type="primary">LOC112693502</name>
</gene>
<feature type="compositionally biased region" description="Low complexity" evidence="10">
    <location>
        <begin position="365"/>
        <end position="381"/>
    </location>
</feature>
<feature type="compositionally biased region" description="Polar residues" evidence="10">
    <location>
        <begin position="216"/>
        <end position="230"/>
    </location>
</feature>
<evidence type="ECO:0000256" key="9">
    <source>
        <dbReference type="ARBA" id="ARBA00023242"/>
    </source>
</evidence>
<dbReference type="PANTHER" id="PTHR13589">
    <property type="entry name" value="CREB-REGULATED TRANSCRIPTION COACTIVATOR"/>
    <property type="match status" value="1"/>
</dbReference>
<dbReference type="GO" id="GO:0045944">
    <property type="term" value="P:positive regulation of transcription by RNA polymerase II"/>
    <property type="evidence" value="ECO:0007669"/>
    <property type="project" value="TreeGrafter"/>
</dbReference>